<accession>A0A699QH10</accession>
<dbReference type="EMBL" id="BKCJ011019566">
    <property type="protein sequence ID" value="GFC68309.1"/>
    <property type="molecule type" value="Genomic_DNA"/>
</dbReference>
<protein>
    <submittedName>
        <fullName evidence="1">Cyclin, C-terminal domain-containing protein</fullName>
    </submittedName>
</protein>
<organism evidence="1">
    <name type="scientific">Tanacetum cinerariifolium</name>
    <name type="common">Dalmatian daisy</name>
    <name type="synonym">Chrysanthemum cinerariifolium</name>
    <dbReference type="NCBI Taxonomy" id="118510"/>
    <lineage>
        <taxon>Eukaryota</taxon>
        <taxon>Viridiplantae</taxon>
        <taxon>Streptophyta</taxon>
        <taxon>Embryophyta</taxon>
        <taxon>Tracheophyta</taxon>
        <taxon>Spermatophyta</taxon>
        <taxon>Magnoliopsida</taxon>
        <taxon>eudicotyledons</taxon>
        <taxon>Gunneridae</taxon>
        <taxon>Pentapetalae</taxon>
        <taxon>asterids</taxon>
        <taxon>campanulids</taxon>
        <taxon>Asterales</taxon>
        <taxon>Asteraceae</taxon>
        <taxon>Asteroideae</taxon>
        <taxon>Anthemideae</taxon>
        <taxon>Anthemidinae</taxon>
        <taxon>Tanacetum</taxon>
    </lineage>
</organism>
<evidence type="ECO:0000313" key="1">
    <source>
        <dbReference type="EMBL" id="GFC68309.1"/>
    </source>
</evidence>
<reference evidence="1" key="1">
    <citation type="journal article" date="2019" name="Sci. Rep.">
        <title>Draft genome of Tanacetum cinerariifolium, the natural source of mosquito coil.</title>
        <authorList>
            <person name="Yamashiro T."/>
            <person name="Shiraishi A."/>
            <person name="Satake H."/>
            <person name="Nakayama K."/>
        </authorList>
    </citation>
    <scope>NUCLEOTIDE SEQUENCE</scope>
</reference>
<name>A0A699QH10_TANCI</name>
<proteinExistence type="predicted"/>
<comment type="caution">
    <text evidence="1">The sequence shown here is derived from an EMBL/GenBank/DDBJ whole genome shotgun (WGS) entry which is preliminary data.</text>
</comment>
<dbReference type="AlphaFoldDB" id="A0A699QH10"/>
<feature type="non-terminal residue" evidence="1">
    <location>
        <position position="1"/>
    </location>
</feature>
<sequence length="102" mass="11643">PSIVAMAAALLACDDQLTRSTLEFKISVVSSSFQSLEKEFIYKCYNLLKEIEVKKNNTPESMSSFGLLRNNWNPSNTNGIKRKLTYNGLEPNCRLQKINRRL</sequence>
<gene>
    <name evidence="1" type="ORF">Tci_840279</name>
</gene>